<dbReference type="InterPro" id="IPR014015">
    <property type="entry name" value="Helicase_SF3_DNA-vir"/>
</dbReference>
<evidence type="ECO:0000256" key="3">
    <source>
        <dbReference type="ARBA" id="ARBA00022705"/>
    </source>
</evidence>
<proteinExistence type="predicted"/>
<feature type="region of interest" description="Disordered" evidence="13">
    <location>
        <begin position="492"/>
        <end position="522"/>
    </location>
</feature>
<reference evidence="16 17" key="1">
    <citation type="journal article" date="1998" name="J. Virol.">
        <title>Infectious clones and vectors derived from adeno-associated virus (AAV) serotypes other than AAV type 2.</title>
        <authorList>
            <person name="Rutledge E.A."/>
            <person name="Halbert C.L."/>
            <person name="Russell D.W."/>
        </authorList>
    </citation>
    <scope>NUCLEOTIDE SEQUENCE [LARGE SCALE GENOMIC DNA]</scope>
</reference>
<keyword evidence="11 12" id="KW-0238">DNA-binding</keyword>
<evidence type="ECO:0000256" key="10">
    <source>
        <dbReference type="ARBA" id="ARBA00023124"/>
    </source>
</evidence>
<feature type="compositionally biased region" description="Polar residues" evidence="13">
    <location>
        <begin position="508"/>
        <end position="519"/>
    </location>
</feature>
<dbReference type="InterPro" id="IPR049901">
    <property type="entry name" value="PV_NS1-NUC"/>
</dbReference>
<dbReference type="Gene3D" id="3.40.1310.20">
    <property type="match status" value="1"/>
</dbReference>
<dbReference type="GO" id="GO:0005524">
    <property type="term" value="F:ATP binding"/>
    <property type="evidence" value="ECO:0007669"/>
    <property type="project" value="UniProtKB-KW"/>
</dbReference>
<keyword evidence="9" id="KW-0067">ATP-binding</keyword>
<feature type="short sequence motif" description="RCR-2" evidence="12">
    <location>
        <begin position="90"/>
        <end position="92"/>
    </location>
</feature>
<accession>O56138</accession>
<feature type="domain" description="PV NS1-Nuc" evidence="15">
    <location>
        <begin position="1"/>
        <end position="199"/>
    </location>
</feature>
<keyword evidence="7 12" id="KW-0255">Endonuclease</keyword>
<dbReference type="Pfam" id="PF08724">
    <property type="entry name" value="Rep_N"/>
    <property type="match status" value="1"/>
</dbReference>
<dbReference type="Gene3D" id="3.40.50.300">
    <property type="entry name" value="P-loop containing nucleotide triphosphate hydrolases"/>
    <property type="match status" value="1"/>
</dbReference>
<evidence type="ECO:0000259" key="14">
    <source>
        <dbReference type="PROSITE" id="PS51206"/>
    </source>
</evidence>
<dbReference type="PROSITE" id="PS51206">
    <property type="entry name" value="SF3_HELICASE_1"/>
    <property type="match status" value="1"/>
</dbReference>
<dbReference type="InterPro" id="IPR014835">
    <property type="entry name" value="NS1-Nuc"/>
</dbReference>
<name>O56138_9VIRU</name>
<dbReference type="GO" id="GO:0046872">
    <property type="term" value="F:metal ion binding"/>
    <property type="evidence" value="ECO:0007669"/>
    <property type="project" value="UniProtKB-KW"/>
</dbReference>
<dbReference type="GO" id="GO:0006260">
    <property type="term" value="P:DNA replication"/>
    <property type="evidence" value="ECO:0007669"/>
    <property type="project" value="UniProtKB-UniRule"/>
</dbReference>
<feature type="short sequence motif" description="RCR-3" evidence="12">
    <location>
        <begin position="156"/>
        <end position="160"/>
    </location>
</feature>
<dbReference type="EMBL" id="AF028705">
    <property type="protein sequence ID" value="AAB95451.1"/>
    <property type="molecule type" value="Genomic_DNA"/>
</dbReference>
<evidence type="ECO:0000256" key="9">
    <source>
        <dbReference type="ARBA" id="ARBA00022840"/>
    </source>
</evidence>
<dbReference type="GO" id="GO:0019079">
    <property type="term" value="P:viral genome replication"/>
    <property type="evidence" value="ECO:0007669"/>
    <property type="project" value="InterPro"/>
</dbReference>
<evidence type="ECO:0000259" key="15">
    <source>
        <dbReference type="PROSITE" id="PS52022"/>
    </source>
</evidence>
<organism evidence="16 17">
    <name type="scientific">Adeno-associated virus 3B</name>
    <dbReference type="NCBI Taxonomy" id="68742"/>
    <lineage>
        <taxon>Viruses</taxon>
        <taxon>Monodnaviria</taxon>
        <taxon>Shotokuvirae</taxon>
        <taxon>Cossaviricota</taxon>
        <taxon>Quintoviricetes</taxon>
        <taxon>Piccovirales</taxon>
        <taxon>Parvoviridae</taxon>
        <taxon>Parvovirinae</taxon>
        <taxon>Dependoparvovirus</taxon>
        <taxon>Dependoparvovirus primate1</taxon>
    </lineage>
</organism>
<evidence type="ECO:0000256" key="13">
    <source>
        <dbReference type="SAM" id="MobiDB-lite"/>
    </source>
</evidence>
<keyword evidence="6 12" id="KW-0547">Nucleotide-binding</keyword>
<evidence type="ECO:0000313" key="16">
    <source>
        <dbReference type="EMBL" id="AAB95451.1"/>
    </source>
</evidence>
<keyword evidence="10 12" id="KW-0190">Covalent protein-DNA linkage</keyword>
<dbReference type="SUPFAM" id="SSF55464">
    <property type="entry name" value="Origin of replication-binding domain, RBD-like"/>
    <property type="match status" value="1"/>
</dbReference>
<dbReference type="Gene3D" id="1.10.10.950">
    <property type="match status" value="1"/>
</dbReference>
<dbReference type="Pfam" id="PF01057">
    <property type="entry name" value="Parvo_NS1"/>
    <property type="match status" value="1"/>
</dbReference>
<dbReference type="PROSITE" id="PS52022">
    <property type="entry name" value="PV_NS1_NUC"/>
    <property type="match status" value="1"/>
</dbReference>
<keyword evidence="8 12" id="KW-0378">Hydrolase</keyword>
<dbReference type="GO" id="GO:0003677">
    <property type="term" value="F:DNA binding"/>
    <property type="evidence" value="ECO:0007669"/>
    <property type="project" value="UniProtKB-UniRule"/>
</dbReference>
<dbReference type="GO" id="GO:0016787">
    <property type="term" value="F:hydrolase activity"/>
    <property type="evidence" value="ECO:0007669"/>
    <property type="project" value="UniProtKB-KW"/>
</dbReference>
<keyword evidence="3 12" id="KW-0235">DNA replication</keyword>
<dbReference type="Proteomes" id="UP000119313">
    <property type="component" value="Segment"/>
</dbReference>
<evidence type="ECO:0000256" key="6">
    <source>
        <dbReference type="ARBA" id="ARBA00022741"/>
    </source>
</evidence>
<keyword evidence="5" id="KW-0479">Metal-binding</keyword>
<feature type="domain" description="SF3 helicase" evidence="14">
    <location>
        <begin position="308"/>
        <end position="463"/>
    </location>
</feature>
<evidence type="ECO:0000256" key="8">
    <source>
        <dbReference type="ARBA" id="ARBA00022801"/>
    </source>
</evidence>
<protein>
    <submittedName>
        <fullName evidence="16">Nonstructural protein Rep78</fullName>
    </submittedName>
</protein>
<dbReference type="InterPro" id="IPR001257">
    <property type="entry name" value="Parvovirus_NS1_helicase"/>
</dbReference>
<keyword evidence="2 12" id="KW-1048">Host nucleus</keyword>
<evidence type="ECO:0000256" key="4">
    <source>
        <dbReference type="ARBA" id="ARBA00022722"/>
    </source>
</evidence>
<sequence length="624" mass="70534">MPGFYEIVLKVPSDLDEHLPGISNSFVNWVAEKEWELPPDSDMDPNLIEQAPLTVAEKLQREFLVEWRRVSKAPEALFFVQFEKGETYFHLHVLIETIGVKSMVVGRYVSQIKEKLVTRIYRGVEPQLPNWFAVTKTRNGAGGGNKVVDDCYIPNYLLPKTQPELQWAWTNMDQYLSACLNLAERKRLVAQHLTHVSQTQEQNKENQNPNSDAPVIRSKTSARYMELVGWLVDRGITSEKQWIQEDQASYISFNAASNSRSQIKAALDNASKIMSLTKTAPDYLVGSNPPEDITKNRIYQILELNGYDPQYAASVFLGWAQKKFGKRNTIWLFGPATTGKTNIAEAIAHAVPFYGCVNWTNENFPFNDCVDKMVIWWEEGKMTAKVVESAKAILGGSKVRVDQKCKSSAQIEPTPVIVTSNTNMCAVIDGNSTTFEHQQPLQDRMFKFELTRRLDHDFGKVTKQEVKDFFRWASDHVTDVAHEFYVRKGGAKKRPASNDADVSEPKRQCTSLAQPTTSDAEAPADYADRYQNKCSRHVGMNLMLFPCKTCERMNQISNVCFTHGQRDCGECFPGMSESQPVSVVKKKTYQKLCPIHHILGRAPEIACSACDLANVDLDDCVSEQ</sequence>
<evidence type="ECO:0000256" key="1">
    <source>
        <dbReference type="ARBA" id="ARBA00004147"/>
    </source>
</evidence>
<evidence type="ECO:0000256" key="12">
    <source>
        <dbReference type="PROSITE-ProRule" id="PRU01366"/>
    </source>
</evidence>
<comment type="subcellular location">
    <subcellularLocation>
        <location evidence="1 12">Host nucleus</location>
    </subcellularLocation>
</comment>
<dbReference type="FunFam" id="3.40.50.300:FF:003161">
    <property type="entry name" value="Protein Rep68"/>
    <property type="match status" value="1"/>
</dbReference>
<feature type="region of interest" description="Disordered" evidence="13">
    <location>
        <begin position="196"/>
        <end position="216"/>
    </location>
</feature>
<evidence type="ECO:0000256" key="11">
    <source>
        <dbReference type="ARBA" id="ARBA00023125"/>
    </source>
</evidence>
<dbReference type="GO" id="GO:0004519">
    <property type="term" value="F:endonuclease activity"/>
    <property type="evidence" value="ECO:0007669"/>
    <property type="project" value="UniProtKB-UniRule"/>
</dbReference>
<evidence type="ECO:0000256" key="5">
    <source>
        <dbReference type="ARBA" id="ARBA00022723"/>
    </source>
</evidence>
<keyword evidence="4 12" id="KW-0540">Nuclease</keyword>
<feature type="active site" description="For nuclease activity" evidence="12">
    <location>
        <position position="156"/>
    </location>
</feature>
<dbReference type="GO" id="GO:0042025">
    <property type="term" value="C:host cell nucleus"/>
    <property type="evidence" value="ECO:0007669"/>
    <property type="project" value="UniProtKB-SubCell"/>
</dbReference>
<dbReference type="InterPro" id="IPR027417">
    <property type="entry name" value="P-loop_NTPase"/>
</dbReference>
<feature type="compositionally biased region" description="Polar residues" evidence="13">
    <location>
        <begin position="196"/>
        <end position="211"/>
    </location>
</feature>
<evidence type="ECO:0000313" key="17">
    <source>
        <dbReference type="Proteomes" id="UP000119313"/>
    </source>
</evidence>
<evidence type="ECO:0000256" key="2">
    <source>
        <dbReference type="ARBA" id="ARBA00022562"/>
    </source>
</evidence>
<dbReference type="SUPFAM" id="SSF52540">
    <property type="entry name" value="P-loop containing nucleoside triphosphate hydrolases"/>
    <property type="match status" value="1"/>
</dbReference>
<evidence type="ECO:0000256" key="7">
    <source>
        <dbReference type="ARBA" id="ARBA00022759"/>
    </source>
</evidence>